<evidence type="ECO:0000256" key="1">
    <source>
        <dbReference type="ARBA" id="ARBA00022691"/>
    </source>
</evidence>
<dbReference type="Gene3D" id="3.20.20.70">
    <property type="entry name" value="Aldolase class I"/>
    <property type="match status" value="1"/>
</dbReference>
<keyword evidence="1" id="KW-0949">S-adenosyl-L-methionine</keyword>
<sequence length="429" mass="48717">MIMNFGMNIEMDIINEKEKKPQLLIDLKGEPGKDCNGFCKFCYFRKVNYNDIFPFGCKHCTFQIGCEYCTYSVREINGDFLPLPFALQQVQSALFFNRYEKVNITGGGDVSCYPFLEDLCRCISDMGLKIHLGYTSGKGFKDLNTAKNLVDYGVDEVTFSVFSTNEELRREWMNDKNAKTSLECLRHFCENCEVHCAIIVVPGVNDGEELIKTVSDLVNWGAKAVILMRFANKTEQGLILGNAPIVEGIKTHTIEEFKNLVKRIHEEFGSKIRVSGTPLYDPITNTPFAISYEENLLNKLKNKIECEATIITGNVAYPFLKKIFDETPVNIIKVNKDIADLITAKDLEGINLKELSDTVFIPPRAFVHDRVAEEILTKDGEKRMILRGVEQLTLDGEVSGIYTKKEALEFELEAFNELIEMINFFGTKK</sequence>
<dbReference type="EMBL" id="AGJL01000010">
    <property type="protein sequence ID" value="EHP88093.1"/>
    <property type="molecule type" value="Genomic_DNA"/>
</dbReference>
<evidence type="ECO:0000259" key="5">
    <source>
        <dbReference type="PROSITE" id="PS51918"/>
    </source>
</evidence>
<dbReference type="SUPFAM" id="SSF102114">
    <property type="entry name" value="Radical SAM enzymes"/>
    <property type="match status" value="1"/>
</dbReference>
<dbReference type="InterPro" id="IPR045375">
    <property type="entry name" value="Put_radical_SAM-like_N"/>
</dbReference>
<feature type="domain" description="Radical SAM core" evidence="5">
    <location>
        <begin position="42"/>
        <end position="271"/>
    </location>
</feature>
<dbReference type="PROSITE" id="PS51918">
    <property type="entry name" value="RADICAL_SAM"/>
    <property type="match status" value="1"/>
</dbReference>
<dbReference type="AlphaFoldDB" id="H1KXM0"/>
<reference evidence="6 7" key="1">
    <citation type="submission" date="2011-09" db="EMBL/GenBank/DDBJ databases">
        <title>The draft genome of Methanotorris formicicus Mc-S-70.</title>
        <authorList>
            <consortium name="US DOE Joint Genome Institute (JGI-PGF)"/>
            <person name="Lucas S."/>
            <person name="Han J."/>
            <person name="Lapidus A."/>
            <person name="Cheng J.-F."/>
            <person name="Goodwin L."/>
            <person name="Pitluck S."/>
            <person name="Peters L."/>
            <person name="Land M.L."/>
            <person name="Hauser L."/>
            <person name="Sieprawska-Lupa M."/>
            <person name="Takai K."/>
            <person name="Miyazaki J."/>
            <person name="Whitman W."/>
            <person name="Woyke T.J."/>
        </authorList>
    </citation>
    <scope>NUCLEOTIDE SEQUENCE [LARGE SCALE GENOMIC DNA]</scope>
    <source>
        <strain evidence="6 7">Mc-S-70</strain>
    </source>
</reference>
<accession>H1KXM0</accession>
<evidence type="ECO:0000256" key="3">
    <source>
        <dbReference type="ARBA" id="ARBA00023004"/>
    </source>
</evidence>
<dbReference type="STRING" id="647171.MetfoDRAFT_0543"/>
<dbReference type="GO" id="GO:0046872">
    <property type="term" value="F:metal ion binding"/>
    <property type="evidence" value="ECO:0007669"/>
    <property type="project" value="UniProtKB-KW"/>
</dbReference>
<dbReference type="GO" id="GO:0003824">
    <property type="term" value="F:catalytic activity"/>
    <property type="evidence" value="ECO:0007669"/>
    <property type="project" value="InterPro"/>
</dbReference>
<dbReference type="PANTHER" id="PTHR11228">
    <property type="entry name" value="RADICAL SAM DOMAIN PROTEIN"/>
    <property type="match status" value="1"/>
</dbReference>
<gene>
    <name evidence="6" type="ORF">MetfoDRAFT_0543</name>
</gene>
<dbReference type="InterPro" id="IPR017672">
    <property type="entry name" value="MA_4551-like"/>
</dbReference>
<dbReference type="PATRIC" id="fig|647171.4.peg.536"/>
<protein>
    <submittedName>
        <fullName evidence="6">Methanogenesis marker protein 10</fullName>
    </submittedName>
</protein>
<dbReference type="GO" id="GO:0051536">
    <property type="term" value="F:iron-sulfur cluster binding"/>
    <property type="evidence" value="ECO:0007669"/>
    <property type="project" value="UniProtKB-KW"/>
</dbReference>
<keyword evidence="7" id="KW-1185">Reference proteome</keyword>
<evidence type="ECO:0000313" key="6">
    <source>
        <dbReference type="EMBL" id="EHP88093.1"/>
    </source>
</evidence>
<evidence type="ECO:0000313" key="7">
    <source>
        <dbReference type="Proteomes" id="UP000003706"/>
    </source>
</evidence>
<dbReference type="InterPro" id="IPR058240">
    <property type="entry name" value="rSAM_sf"/>
</dbReference>
<comment type="caution">
    <text evidence="6">The sequence shown here is derived from an EMBL/GenBank/DDBJ whole genome shotgun (WGS) entry which is preliminary data.</text>
</comment>
<keyword evidence="3" id="KW-0408">Iron</keyword>
<dbReference type="SFLD" id="SFLDS00029">
    <property type="entry name" value="Radical_SAM"/>
    <property type="match status" value="1"/>
</dbReference>
<evidence type="ECO:0000256" key="2">
    <source>
        <dbReference type="ARBA" id="ARBA00022723"/>
    </source>
</evidence>
<dbReference type="NCBIfam" id="TIGR03278">
    <property type="entry name" value="methan_mark_10"/>
    <property type="match status" value="1"/>
</dbReference>
<dbReference type="PANTHER" id="PTHR11228:SF35">
    <property type="entry name" value="MOLYBDENUM COFACTOR BIOSYNTHESIS PROTEIN A-RELATED"/>
    <property type="match status" value="1"/>
</dbReference>
<name>H1KXM0_9EURY</name>
<keyword evidence="4" id="KW-0411">Iron-sulfur</keyword>
<evidence type="ECO:0000256" key="4">
    <source>
        <dbReference type="ARBA" id="ARBA00023014"/>
    </source>
</evidence>
<proteinExistence type="predicted"/>
<keyword evidence="2" id="KW-0479">Metal-binding</keyword>
<dbReference type="InterPro" id="IPR013785">
    <property type="entry name" value="Aldolase_TIM"/>
</dbReference>
<dbReference type="Proteomes" id="UP000003706">
    <property type="component" value="Unassembled WGS sequence"/>
</dbReference>
<dbReference type="Pfam" id="PF19238">
    <property type="entry name" value="Radical_SAM_2"/>
    <property type="match status" value="1"/>
</dbReference>
<dbReference type="InterPro" id="IPR050377">
    <property type="entry name" value="Radical_SAM_PqqE_MftC-like"/>
</dbReference>
<dbReference type="InterPro" id="IPR007197">
    <property type="entry name" value="rSAM"/>
</dbReference>
<organism evidence="6 7">
    <name type="scientific">Methanotorris formicicus Mc-S-70</name>
    <dbReference type="NCBI Taxonomy" id="647171"/>
    <lineage>
        <taxon>Archaea</taxon>
        <taxon>Methanobacteriati</taxon>
        <taxon>Methanobacteriota</taxon>
        <taxon>Methanomada group</taxon>
        <taxon>Methanococci</taxon>
        <taxon>Methanococcales</taxon>
        <taxon>Methanocaldococcaceae</taxon>
        <taxon>Methanotorris</taxon>
    </lineage>
</organism>